<evidence type="ECO:0000313" key="2">
    <source>
        <dbReference type="EMBL" id="ESO87306.1"/>
    </source>
</evidence>
<dbReference type="RefSeq" id="XP_009062249.1">
    <property type="nucleotide sequence ID" value="XM_009064001.1"/>
</dbReference>
<proteinExistence type="predicted"/>
<feature type="signal peptide" evidence="1">
    <location>
        <begin position="1"/>
        <end position="25"/>
    </location>
</feature>
<organism evidence="2 3">
    <name type="scientific">Lottia gigantea</name>
    <name type="common">Giant owl limpet</name>
    <dbReference type="NCBI Taxonomy" id="225164"/>
    <lineage>
        <taxon>Eukaryota</taxon>
        <taxon>Metazoa</taxon>
        <taxon>Spiralia</taxon>
        <taxon>Lophotrochozoa</taxon>
        <taxon>Mollusca</taxon>
        <taxon>Gastropoda</taxon>
        <taxon>Patellogastropoda</taxon>
        <taxon>Lottioidea</taxon>
        <taxon>Lottiidae</taxon>
        <taxon>Lottia</taxon>
    </lineage>
</organism>
<dbReference type="GeneID" id="20236410"/>
<reference evidence="2 3" key="1">
    <citation type="journal article" date="2013" name="Nature">
        <title>Insights into bilaterian evolution from three spiralian genomes.</title>
        <authorList>
            <person name="Simakov O."/>
            <person name="Marletaz F."/>
            <person name="Cho S.J."/>
            <person name="Edsinger-Gonzales E."/>
            <person name="Havlak P."/>
            <person name="Hellsten U."/>
            <person name="Kuo D.H."/>
            <person name="Larsson T."/>
            <person name="Lv J."/>
            <person name="Arendt D."/>
            <person name="Savage R."/>
            <person name="Osoegawa K."/>
            <person name="de Jong P."/>
            <person name="Grimwood J."/>
            <person name="Chapman J.A."/>
            <person name="Shapiro H."/>
            <person name="Aerts A."/>
            <person name="Otillar R.P."/>
            <person name="Terry A.Y."/>
            <person name="Boore J.L."/>
            <person name="Grigoriev I.V."/>
            <person name="Lindberg D.R."/>
            <person name="Seaver E.C."/>
            <person name="Weisblat D.A."/>
            <person name="Putnam N.H."/>
            <person name="Rokhsar D.S."/>
        </authorList>
    </citation>
    <scope>NUCLEOTIDE SEQUENCE [LARGE SCALE GENOMIC DNA]</scope>
</reference>
<dbReference type="Proteomes" id="UP000030746">
    <property type="component" value="Unassembled WGS sequence"/>
</dbReference>
<feature type="chain" id="PRO_5004716296" description="Apple domain-containing protein" evidence="1">
    <location>
        <begin position="26"/>
        <end position="204"/>
    </location>
</feature>
<dbReference type="KEGG" id="lgi:LOTGIDRAFT_154803"/>
<protein>
    <recommendedName>
        <fullName evidence="4">Apple domain-containing protein</fullName>
    </recommendedName>
</protein>
<keyword evidence="3" id="KW-1185">Reference proteome</keyword>
<dbReference type="AlphaFoldDB" id="V4A1X6"/>
<evidence type="ECO:0008006" key="4">
    <source>
        <dbReference type="Google" id="ProtNLM"/>
    </source>
</evidence>
<dbReference type="HOGENOM" id="CLU_113469_2_0_1"/>
<sequence>MNKFLCSVLLVLVGIWLATVGFTDAVQCTSDPIIINGVFDSDITSREVGAVYDFTCNGTLEDTGTVTCDDIGDWTTNLTCEECYLPNKYFYMQYSFYCVSSEDECVQKCDEMNCKAYYTVIRQNTWSSCYVFLPYIIFRGTGMSVQQCIDKCNEMDECLTIRYRPIRGDLCYLFKVTVTELVAMGNVLRSTSTGTIIGKRSICP</sequence>
<dbReference type="CTD" id="20236410"/>
<dbReference type="EMBL" id="KB202953">
    <property type="protein sequence ID" value="ESO87306.1"/>
    <property type="molecule type" value="Genomic_DNA"/>
</dbReference>
<accession>V4A1X6</accession>
<keyword evidence="1" id="KW-0732">Signal</keyword>
<name>V4A1X6_LOTGI</name>
<evidence type="ECO:0000313" key="3">
    <source>
        <dbReference type="Proteomes" id="UP000030746"/>
    </source>
</evidence>
<evidence type="ECO:0000256" key="1">
    <source>
        <dbReference type="SAM" id="SignalP"/>
    </source>
</evidence>
<gene>
    <name evidence="2" type="ORF">LOTGIDRAFT_154803</name>
</gene>